<evidence type="ECO:0000313" key="6">
    <source>
        <dbReference type="Proteomes" id="UP000276133"/>
    </source>
</evidence>
<comment type="caution">
    <text evidence="5">The sequence shown here is derived from an EMBL/GenBank/DDBJ whole genome shotgun (WGS) entry which is preliminary data.</text>
</comment>
<proteinExistence type="inferred from homology"/>
<organism evidence="5 6">
    <name type="scientific">Brachionus plicatilis</name>
    <name type="common">Marine rotifer</name>
    <name type="synonym">Brachionus muelleri</name>
    <dbReference type="NCBI Taxonomy" id="10195"/>
    <lineage>
        <taxon>Eukaryota</taxon>
        <taxon>Metazoa</taxon>
        <taxon>Spiralia</taxon>
        <taxon>Gnathifera</taxon>
        <taxon>Rotifera</taxon>
        <taxon>Eurotatoria</taxon>
        <taxon>Monogononta</taxon>
        <taxon>Pseudotrocha</taxon>
        <taxon>Ploima</taxon>
        <taxon>Brachionidae</taxon>
        <taxon>Brachionus</taxon>
    </lineage>
</organism>
<evidence type="ECO:0000256" key="1">
    <source>
        <dbReference type="ARBA" id="ARBA00013260"/>
    </source>
</evidence>
<dbReference type="InterPro" id="IPR023476">
    <property type="entry name" value="Pep_tRNA_hydro_II_dom_sf"/>
</dbReference>
<sequence>MSSGKVASQTAHTAVSLYIKAKKASKKHLIFLNEIDTWLFTGQPKIVVKGLNESMLLNIEKQAKHANLLYHTTHDAGRTQIASGSLTCLGIFGKNEELDRITGSLCLY</sequence>
<comment type="catalytic activity">
    <reaction evidence="4">
        <text>an N-acyl-L-alpha-aminoacyl-tRNA + H2O = an N-acyl-L-amino acid + a tRNA + H(+)</text>
        <dbReference type="Rhea" id="RHEA:54448"/>
        <dbReference type="Rhea" id="RHEA-COMP:10123"/>
        <dbReference type="Rhea" id="RHEA-COMP:13883"/>
        <dbReference type="ChEBI" id="CHEBI:15377"/>
        <dbReference type="ChEBI" id="CHEBI:15378"/>
        <dbReference type="ChEBI" id="CHEBI:59874"/>
        <dbReference type="ChEBI" id="CHEBI:78442"/>
        <dbReference type="ChEBI" id="CHEBI:138191"/>
        <dbReference type="EC" id="3.1.1.29"/>
    </reaction>
</comment>
<comment type="similarity">
    <text evidence="3">Belongs to the PTH2 family.</text>
</comment>
<dbReference type="InterPro" id="IPR002833">
    <property type="entry name" value="PTH2"/>
</dbReference>
<evidence type="ECO:0000256" key="3">
    <source>
        <dbReference type="ARBA" id="ARBA00038050"/>
    </source>
</evidence>
<dbReference type="Gene3D" id="3.40.1490.10">
    <property type="entry name" value="Bit1"/>
    <property type="match status" value="1"/>
</dbReference>
<dbReference type="PANTHER" id="PTHR12649">
    <property type="entry name" value="PEPTIDYL-TRNA HYDROLASE 2"/>
    <property type="match status" value="1"/>
</dbReference>
<dbReference type="EC" id="3.1.1.29" evidence="1"/>
<dbReference type="EMBL" id="REGN01000430">
    <property type="protein sequence ID" value="RNA41961.1"/>
    <property type="molecule type" value="Genomic_DNA"/>
</dbReference>
<evidence type="ECO:0000313" key="5">
    <source>
        <dbReference type="EMBL" id="RNA41961.1"/>
    </source>
</evidence>
<dbReference type="GO" id="GO:0005829">
    <property type="term" value="C:cytosol"/>
    <property type="evidence" value="ECO:0007669"/>
    <property type="project" value="TreeGrafter"/>
</dbReference>
<keyword evidence="6" id="KW-1185">Reference proteome</keyword>
<dbReference type="OrthoDB" id="1733656at2759"/>
<dbReference type="GO" id="GO:0004045">
    <property type="term" value="F:peptidyl-tRNA hydrolase activity"/>
    <property type="evidence" value="ECO:0007669"/>
    <property type="project" value="UniProtKB-EC"/>
</dbReference>
<reference evidence="5 6" key="1">
    <citation type="journal article" date="2018" name="Sci. Rep.">
        <title>Genomic signatures of local adaptation to the degree of environmental predictability in rotifers.</title>
        <authorList>
            <person name="Franch-Gras L."/>
            <person name="Hahn C."/>
            <person name="Garcia-Roger E.M."/>
            <person name="Carmona M.J."/>
            <person name="Serra M."/>
            <person name="Gomez A."/>
        </authorList>
    </citation>
    <scope>NUCLEOTIDE SEQUENCE [LARGE SCALE GENOMIC DNA]</scope>
    <source>
        <strain evidence="5">HYR1</strain>
    </source>
</reference>
<dbReference type="Pfam" id="PF01981">
    <property type="entry name" value="PTH2"/>
    <property type="match status" value="1"/>
</dbReference>
<keyword evidence="2 5" id="KW-0378">Hydrolase</keyword>
<dbReference type="FunFam" id="3.40.1490.10:FF:000002">
    <property type="entry name" value="Peptidyl-tRNA hydrolase 2, mitochondrial"/>
    <property type="match status" value="1"/>
</dbReference>
<accession>A0A3M7T1P7</accession>
<dbReference type="STRING" id="10195.A0A3M7T1P7"/>
<dbReference type="AlphaFoldDB" id="A0A3M7T1P7"/>
<name>A0A3M7T1P7_BRAPC</name>
<protein>
    <recommendedName>
        <fullName evidence="1">peptidyl-tRNA hydrolase</fullName>
        <ecNumber evidence="1">3.1.1.29</ecNumber>
    </recommendedName>
</protein>
<evidence type="ECO:0000256" key="2">
    <source>
        <dbReference type="ARBA" id="ARBA00022801"/>
    </source>
</evidence>
<dbReference type="SUPFAM" id="SSF102462">
    <property type="entry name" value="Peptidyl-tRNA hydrolase II"/>
    <property type="match status" value="1"/>
</dbReference>
<dbReference type="PANTHER" id="PTHR12649:SF11">
    <property type="entry name" value="PEPTIDYL-TRNA HYDROLASE 2, MITOCHONDRIAL"/>
    <property type="match status" value="1"/>
</dbReference>
<evidence type="ECO:0000256" key="4">
    <source>
        <dbReference type="ARBA" id="ARBA00048707"/>
    </source>
</evidence>
<gene>
    <name evidence="5" type="ORF">BpHYR1_031499</name>
</gene>
<dbReference type="Proteomes" id="UP000276133">
    <property type="component" value="Unassembled WGS sequence"/>
</dbReference>